<evidence type="ECO:0000256" key="10">
    <source>
        <dbReference type="ARBA" id="ARBA00042891"/>
    </source>
</evidence>
<evidence type="ECO:0000256" key="7">
    <source>
        <dbReference type="ARBA" id="ARBA00041257"/>
    </source>
</evidence>
<keyword evidence="5" id="KW-0663">Pyridoxal phosphate</keyword>
<evidence type="ECO:0000256" key="9">
    <source>
        <dbReference type="ARBA" id="ARBA00042867"/>
    </source>
</evidence>
<dbReference type="OrthoDB" id="6752799at2759"/>
<dbReference type="PANTHER" id="PTHR11879">
    <property type="entry name" value="ASPARTATE AMINOTRANSFERASE"/>
    <property type="match status" value="1"/>
</dbReference>
<sequence length="81" mass="8968">MHSATNPEGVSISLKDERVGNLVIVTSTAEDTARVKSQLKIIVRQCWSNPPQHGARVVSTILNNPALCREWYVGCKLCITY</sequence>
<dbReference type="InterPro" id="IPR015421">
    <property type="entry name" value="PyrdxlP-dep_Trfase_major"/>
</dbReference>
<comment type="caution">
    <text evidence="11">The sequence shown here is derived from an EMBL/GenBank/DDBJ whole genome shotgun (WGS) entry which is preliminary data.</text>
</comment>
<dbReference type="GO" id="GO:0006520">
    <property type="term" value="P:amino acid metabolic process"/>
    <property type="evidence" value="ECO:0007669"/>
    <property type="project" value="InterPro"/>
</dbReference>
<evidence type="ECO:0000256" key="6">
    <source>
        <dbReference type="ARBA" id="ARBA00040891"/>
    </source>
</evidence>
<keyword evidence="4" id="KW-0808">Transferase</keyword>
<dbReference type="EMBL" id="CAAALY010035668">
    <property type="protein sequence ID" value="VEL18109.1"/>
    <property type="molecule type" value="Genomic_DNA"/>
</dbReference>
<dbReference type="AlphaFoldDB" id="A0A448WR46"/>
<comment type="cofactor">
    <cofactor evidence="1">
        <name>pyridoxal 5'-phosphate</name>
        <dbReference type="ChEBI" id="CHEBI:597326"/>
    </cofactor>
</comment>
<name>A0A448WR46_9PLAT</name>
<comment type="subunit">
    <text evidence="2">Homodimer.</text>
</comment>
<evidence type="ECO:0000256" key="2">
    <source>
        <dbReference type="ARBA" id="ARBA00011738"/>
    </source>
</evidence>
<evidence type="ECO:0000256" key="5">
    <source>
        <dbReference type="ARBA" id="ARBA00022898"/>
    </source>
</evidence>
<dbReference type="Gene3D" id="3.40.640.10">
    <property type="entry name" value="Type I PLP-dependent aspartate aminotransferase-like (Major domain)"/>
    <property type="match status" value="1"/>
</dbReference>
<dbReference type="InterPro" id="IPR015424">
    <property type="entry name" value="PyrdxlP-dep_Trfase"/>
</dbReference>
<organism evidence="11 12">
    <name type="scientific">Protopolystoma xenopodis</name>
    <dbReference type="NCBI Taxonomy" id="117903"/>
    <lineage>
        <taxon>Eukaryota</taxon>
        <taxon>Metazoa</taxon>
        <taxon>Spiralia</taxon>
        <taxon>Lophotrochozoa</taxon>
        <taxon>Platyhelminthes</taxon>
        <taxon>Monogenea</taxon>
        <taxon>Polyopisthocotylea</taxon>
        <taxon>Polystomatidea</taxon>
        <taxon>Polystomatidae</taxon>
        <taxon>Protopolystoma</taxon>
    </lineage>
</organism>
<evidence type="ECO:0000256" key="3">
    <source>
        <dbReference type="ARBA" id="ARBA00022576"/>
    </source>
</evidence>
<protein>
    <recommendedName>
        <fullName evidence="6">Aspartate aminotransferase, mitochondrial</fullName>
    </recommendedName>
    <alternativeName>
        <fullName evidence="7">Kynurenine aminotransferase 4</fullName>
    </alternativeName>
    <alternativeName>
        <fullName evidence="10">Kynurenine aminotransferase IV</fullName>
    </alternativeName>
    <alternativeName>
        <fullName evidence="9">Kynurenine--oxoglutarate transaminase 4</fullName>
    </alternativeName>
    <alternativeName>
        <fullName evidence="8">Kynurenine--oxoglutarate transaminase IV</fullName>
    </alternativeName>
</protein>
<accession>A0A448WR46</accession>
<evidence type="ECO:0000313" key="11">
    <source>
        <dbReference type="EMBL" id="VEL18109.1"/>
    </source>
</evidence>
<gene>
    <name evidence="11" type="ORF">PXEA_LOCUS11549</name>
</gene>
<evidence type="ECO:0000256" key="4">
    <source>
        <dbReference type="ARBA" id="ARBA00022679"/>
    </source>
</evidence>
<reference evidence="11" key="1">
    <citation type="submission" date="2018-11" db="EMBL/GenBank/DDBJ databases">
        <authorList>
            <consortium name="Pathogen Informatics"/>
        </authorList>
    </citation>
    <scope>NUCLEOTIDE SEQUENCE</scope>
</reference>
<evidence type="ECO:0000256" key="1">
    <source>
        <dbReference type="ARBA" id="ARBA00001933"/>
    </source>
</evidence>
<dbReference type="SUPFAM" id="SSF53383">
    <property type="entry name" value="PLP-dependent transferases"/>
    <property type="match status" value="1"/>
</dbReference>
<dbReference type="InterPro" id="IPR000796">
    <property type="entry name" value="Asp_trans"/>
</dbReference>
<keyword evidence="12" id="KW-1185">Reference proteome</keyword>
<proteinExistence type="predicted"/>
<dbReference type="Proteomes" id="UP000784294">
    <property type="component" value="Unassembled WGS sequence"/>
</dbReference>
<dbReference type="GO" id="GO:0004069">
    <property type="term" value="F:L-aspartate:2-oxoglutarate aminotransferase activity"/>
    <property type="evidence" value="ECO:0007669"/>
    <property type="project" value="UniProtKB-EC"/>
</dbReference>
<evidence type="ECO:0000256" key="8">
    <source>
        <dbReference type="ARBA" id="ARBA00041746"/>
    </source>
</evidence>
<keyword evidence="3" id="KW-0032">Aminotransferase</keyword>
<evidence type="ECO:0000313" key="12">
    <source>
        <dbReference type="Proteomes" id="UP000784294"/>
    </source>
</evidence>
<dbReference type="PANTHER" id="PTHR11879:SF22">
    <property type="entry name" value="ASPARTATE AMINOTRANSFERASE, MITOCHONDRIAL"/>
    <property type="match status" value="1"/>
</dbReference>